<gene>
    <name evidence="2" type="ORF">CURHAP_LOCUS25703</name>
</gene>
<name>A0A6J5ULF6_PRUAR</name>
<evidence type="ECO:0000256" key="1">
    <source>
        <dbReference type="SAM" id="SignalP"/>
    </source>
</evidence>
<feature type="signal peptide" evidence="1">
    <location>
        <begin position="1"/>
        <end position="23"/>
    </location>
</feature>
<dbReference type="Proteomes" id="UP000507222">
    <property type="component" value="Unassembled WGS sequence"/>
</dbReference>
<organism evidence="2 3">
    <name type="scientific">Prunus armeniaca</name>
    <name type="common">Apricot</name>
    <name type="synonym">Armeniaca vulgaris</name>
    <dbReference type="NCBI Taxonomy" id="36596"/>
    <lineage>
        <taxon>Eukaryota</taxon>
        <taxon>Viridiplantae</taxon>
        <taxon>Streptophyta</taxon>
        <taxon>Embryophyta</taxon>
        <taxon>Tracheophyta</taxon>
        <taxon>Spermatophyta</taxon>
        <taxon>Magnoliopsida</taxon>
        <taxon>eudicotyledons</taxon>
        <taxon>Gunneridae</taxon>
        <taxon>Pentapetalae</taxon>
        <taxon>rosids</taxon>
        <taxon>fabids</taxon>
        <taxon>Rosales</taxon>
        <taxon>Rosaceae</taxon>
        <taxon>Amygdaloideae</taxon>
        <taxon>Amygdaleae</taxon>
        <taxon>Prunus</taxon>
    </lineage>
</organism>
<feature type="chain" id="PRO_5026922075" description="Wall-associated receptor kinase galacturonan-binding domain-containing protein" evidence="1">
    <location>
        <begin position="24"/>
        <end position="74"/>
    </location>
</feature>
<dbReference type="AlphaFoldDB" id="A0A6J5ULF6"/>
<proteinExistence type="predicted"/>
<evidence type="ECO:0000313" key="3">
    <source>
        <dbReference type="Proteomes" id="UP000507222"/>
    </source>
</evidence>
<protein>
    <recommendedName>
        <fullName evidence="4">Wall-associated receptor kinase galacturonan-binding domain-containing protein</fullName>
    </recommendedName>
</protein>
<keyword evidence="1" id="KW-0732">Signal</keyword>
<evidence type="ECO:0000313" key="2">
    <source>
        <dbReference type="EMBL" id="CAB4276577.1"/>
    </source>
</evidence>
<reference evidence="2 3" key="1">
    <citation type="submission" date="2020-05" db="EMBL/GenBank/DDBJ databases">
        <authorList>
            <person name="Campoy J."/>
            <person name="Schneeberger K."/>
            <person name="Spophaly S."/>
        </authorList>
    </citation>
    <scope>NUCLEOTIDE SEQUENCE [LARGE SCALE GENOMIC DNA]</scope>
    <source>
        <strain evidence="2">PruArmRojPasFocal</strain>
    </source>
</reference>
<dbReference type="EMBL" id="CAEKDK010000004">
    <property type="protein sequence ID" value="CAB4276577.1"/>
    <property type="molecule type" value="Genomic_DNA"/>
</dbReference>
<sequence>MAFLHERMLIMQVSLVMVAVATTAVQLALPNCPDKCGDVTIPYPFGITEKGSMGPEPHLTLLLAQKEACSYDSI</sequence>
<accession>A0A6J5ULF6</accession>
<evidence type="ECO:0008006" key="4">
    <source>
        <dbReference type="Google" id="ProtNLM"/>
    </source>
</evidence>